<dbReference type="EMBL" id="BMAU01021258">
    <property type="protein sequence ID" value="GFY06216.1"/>
    <property type="molecule type" value="Genomic_DNA"/>
</dbReference>
<dbReference type="AlphaFoldDB" id="A0A8X6SD10"/>
<reference evidence="1" key="1">
    <citation type="submission" date="2020-08" db="EMBL/GenBank/DDBJ databases">
        <title>Multicomponent nature underlies the extraordinary mechanical properties of spider dragline silk.</title>
        <authorList>
            <person name="Kono N."/>
            <person name="Nakamura H."/>
            <person name="Mori M."/>
            <person name="Yoshida Y."/>
            <person name="Ohtoshi R."/>
            <person name="Malay A.D."/>
            <person name="Moran D.A.P."/>
            <person name="Tomita M."/>
            <person name="Numata K."/>
            <person name="Arakawa K."/>
        </authorList>
    </citation>
    <scope>NUCLEOTIDE SEQUENCE</scope>
</reference>
<proteinExistence type="predicted"/>
<evidence type="ECO:0000313" key="1">
    <source>
        <dbReference type="EMBL" id="GFY06216.1"/>
    </source>
</evidence>
<protein>
    <recommendedName>
        <fullName evidence="3">Tc3 transposase DNA binding domain-containing protein</fullName>
    </recommendedName>
</protein>
<comment type="caution">
    <text evidence="1">The sequence shown here is derived from an EMBL/GenBank/DDBJ whole genome shotgun (WGS) entry which is preliminary data.</text>
</comment>
<dbReference type="Proteomes" id="UP000887159">
    <property type="component" value="Unassembled WGS sequence"/>
</dbReference>
<organism evidence="1 2">
    <name type="scientific">Trichonephila clavipes</name>
    <name type="common">Golden silk orbweaver</name>
    <name type="synonym">Nephila clavipes</name>
    <dbReference type="NCBI Taxonomy" id="2585209"/>
    <lineage>
        <taxon>Eukaryota</taxon>
        <taxon>Metazoa</taxon>
        <taxon>Ecdysozoa</taxon>
        <taxon>Arthropoda</taxon>
        <taxon>Chelicerata</taxon>
        <taxon>Arachnida</taxon>
        <taxon>Araneae</taxon>
        <taxon>Araneomorphae</taxon>
        <taxon>Entelegynae</taxon>
        <taxon>Araneoidea</taxon>
        <taxon>Nephilidae</taxon>
        <taxon>Trichonephila</taxon>
    </lineage>
</organism>
<name>A0A8X6SD10_TRICX</name>
<sequence length="96" mass="11202">MPPRRKKEKFQQLTEFERGRIIGLREGEFSYHAIGARGQRNSSTVMRVWKQWTDEPQTTRKTGCGQRKVTSAHEDRHLFLMAVNDRTASSRKLAAR</sequence>
<gene>
    <name evidence="1" type="primary">NCL1_22198</name>
    <name evidence="1" type="ORF">TNCV_2680101</name>
</gene>
<evidence type="ECO:0000313" key="2">
    <source>
        <dbReference type="Proteomes" id="UP000887159"/>
    </source>
</evidence>
<keyword evidence="2" id="KW-1185">Reference proteome</keyword>
<accession>A0A8X6SD10</accession>
<evidence type="ECO:0008006" key="3">
    <source>
        <dbReference type="Google" id="ProtNLM"/>
    </source>
</evidence>